<dbReference type="InterPro" id="IPR001296">
    <property type="entry name" value="Glyco_trans_1"/>
</dbReference>
<gene>
    <name evidence="3" type="ORF">ICL16_14605</name>
</gene>
<reference evidence="3" key="1">
    <citation type="submission" date="2020-09" db="EMBL/GenBank/DDBJ databases">
        <title>Iningainema tapete sp. nov. (Scytonemataceae, Cyanobacteria) from greenhouses in central Florida (USA) produces two types of nodularin with biosynthetic potential for microcystin-LR and anabaenopeptins.</title>
        <authorList>
            <person name="Berthold D.E."/>
            <person name="Lefler F.W."/>
            <person name="Huang I.-S."/>
            <person name="Abdulla H."/>
            <person name="Zimba P.V."/>
            <person name="Laughinghouse H.D. IV."/>
        </authorList>
    </citation>
    <scope>NUCLEOTIDE SEQUENCE</scope>
    <source>
        <strain evidence="3">BLCCT55</strain>
    </source>
</reference>
<organism evidence="3 4">
    <name type="scientific">Iningainema tapete BLCC-T55</name>
    <dbReference type="NCBI Taxonomy" id="2748662"/>
    <lineage>
        <taxon>Bacteria</taxon>
        <taxon>Bacillati</taxon>
        <taxon>Cyanobacteriota</taxon>
        <taxon>Cyanophyceae</taxon>
        <taxon>Nostocales</taxon>
        <taxon>Scytonemataceae</taxon>
        <taxon>Iningainema tapete</taxon>
    </lineage>
</organism>
<dbReference type="RefSeq" id="WP_190828814.1">
    <property type="nucleotide sequence ID" value="NZ_CAWPPI010000050.1"/>
</dbReference>
<dbReference type="AlphaFoldDB" id="A0A8J7C7K1"/>
<dbReference type="InterPro" id="IPR050194">
    <property type="entry name" value="Glycosyltransferase_grp1"/>
</dbReference>
<sequence length="390" mass="43725">MKILLLHNYYQISGGEDVVVHTEKHLLEANGHEVVLLAVNNDNIINPLEKAKAAVNAIYSLSSKNLVSEKIASFQPDLVHIHNFFPLLSPSVYYACREANVPVVQTLHNYRLFCANSYLFRSGKVCEDCLGKFFPLHGVIHGCYRDSKTGTAVVATMQVVHQVLQTWEKMIDQYITLTEFARQKFIQGNLPSSKIAVKPNFIYPNPGVGNGQGKYALFVGRLSPEKGIETLLKAWEKLGKQIPLKIVGDGPLADQVVEAVKRLDQVEWLGRKSMLEVYALMGEAMFLVFPSQWYETFGLVAVEAFSKGTPVVAANIGAIAELVDSGRTGLYFHPGDAEDLTAQVEWILANPAKLAQMRREARAEFEAKYTAQKNYQMLMEIYERARSRKR</sequence>
<evidence type="ECO:0000259" key="2">
    <source>
        <dbReference type="Pfam" id="PF13439"/>
    </source>
</evidence>
<dbReference type="SUPFAM" id="SSF53756">
    <property type="entry name" value="UDP-Glycosyltransferase/glycogen phosphorylase"/>
    <property type="match status" value="1"/>
</dbReference>
<name>A0A8J7C7K1_9CYAN</name>
<keyword evidence="4" id="KW-1185">Reference proteome</keyword>
<dbReference type="PANTHER" id="PTHR45947">
    <property type="entry name" value="SULFOQUINOVOSYL TRANSFERASE SQD2"/>
    <property type="match status" value="1"/>
</dbReference>
<dbReference type="GO" id="GO:0016757">
    <property type="term" value="F:glycosyltransferase activity"/>
    <property type="evidence" value="ECO:0007669"/>
    <property type="project" value="InterPro"/>
</dbReference>
<dbReference type="Pfam" id="PF13439">
    <property type="entry name" value="Glyco_transf_4"/>
    <property type="match status" value="1"/>
</dbReference>
<feature type="domain" description="Glycosyl transferase family 1" evidence="1">
    <location>
        <begin position="211"/>
        <end position="362"/>
    </location>
</feature>
<evidence type="ECO:0000259" key="1">
    <source>
        <dbReference type="Pfam" id="PF00534"/>
    </source>
</evidence>
<comment type="caution">
    <text evidence="3">The sequence shown here is derived from an EMBL/GenBank/DDBJ whole genome shotgun (WGS) entry which is preliminary data.</text>
</comment>
<dbReference type="CDD" id="cd03801">
    <property type="entry name" value="GT4_PimA-like"/>
    <property type="match status" value="1"/>
</dbReference>
<protein>
    <submittedName>
        <fullName evidence="3">Glycosyltransferase family 4 protein</fullName>
    </submittedName>
</protein>
<accession>A0A8J7C7K1</accession>
<dbReference type="InterPro" id="IPR028098">
    <property type="entry name" value="Glyco_trans_4-like_N"/>
</dbReference>
<dbReference type="Proteomes" id="UP000629098">
    <property type="component" value="Unassembled WGS sequence"/>
</dbReference>
<dbReference type="Gene3D" id="3.40.50.2000">
    <property type="entry name" value="Glycogen Phosphorylase B"/>
    <property type="match status" value="2"/>
</dbReference>
<proteinExistence type="predicted"/>
<dbReference type="EMBL" id="JACXAE010000050">
    <property type="protein sequence ID" value="MBD2773266.1"/>
    <property type="molecule type" value="Genomic_DNA"/>
</dbReference>
<dbReference type="PANTHER" id="PTHR45947:SF13">
    <property type="entry name" value="TRANSFERASE"/>
    <property type="match status" value="1"/>
</dbReference>
<evidence type="ECO:0000313" key="4">
    <source>
        <dbReference type="Proteomes" id="UP000629098"/>
    </source>
</evidence>
<evidence type="ECO:0000313" key="3">
    <source>
        <dbReference type="EMBL" id="MBD2773266.1"/>
    </source>
</evidence>
<dbReference type="Pfam" id="PF00534">
    <property type="entry name" value="Glycos_transf_1"/>
    <property type="match status" value="1"/>
</dbReference>
<feature type="domain" description="Glycosyltransferase subfamily 4-like N-terminal" evidence="2">
    <location>
        <begin position="14"/>
        <end position="202"/>
    </location>
</feature>